<feature type="transmembrane region" description="Helical" evidence="6">
    <location>
        <begin position="301"/>
        <end position="319"/>
    </location>
</feature>
<dbReference type="SUPFAM" id="SSF103473">
    <property type="entry name" value="MFS general substrate transporter"/>
    <property type="match status" value="1"/>
</dbReference>
<dbReference type="InterPro" id="IPR036259">
    <property type="entry name" value="MFS_trans_sf"/>
</dbReference>
<dbReference type="PANTHER" id="PTHR23504">
    <property type="entry name" value="MAJOR FACILITATOR SUPERFAMILY DOMAIN-CONTAINING PROTEIN 10"/>
    <property type="match status" value="1"/>
</dbReference>
<feature type="transmembrane region" description="Helical" evidence="6">
    <location>
        <begin position="56"/>
        <end position="79"/>
    </location>
</feature>
<dbReference type="AlphaFoldDB" id="A0A1W6C0T7"/>
<evidence type="ECO:0000256" key="6">
    <source>
        <dbReference type="SAM" id="Phobius"/>
    </source>
</evidence>
<dbReference type="Pfam" id="PF07690">
    <property type="entry name" value="MFS_1"/>
    <property type="match status" value="1"/>
</dbReference>
<keyword evidence="8" id="KW-0614">Plasmid</keyword>
<dbReference type="PANTHER" id="PTHR23504:SF15">
    <property type="entry name" value="MAJOR FACILITATOR SUPERFAMILY (MFS) PROFILE DOMAIN-CONTAINING PROTEIN"/>
    <property type="match status" value="1"/>
</dbReference>
<feature type="transmembrane region" description="Helical" evidence="6">
    <location>
        <begin position="91"/>
        <end position="114"/>
    </location>
</feature>
<dbReference type="GO" id="GO:0016020">
    <property type="term" value="C:membrane"/>
    <property type="evidence" value="ECO:0007669"/>
    <property type="project" value="UniProtKB-SubCell"/>
</dbReference>
<evidence type="ECO:0000256" key="5">
    <source>
        <dbReference type="ARBA" id="ARBA00023136"/>
    </source>
</evidence>
<accession>A0A1W6C0T7</accession>
<evidence type="ECO:0000259" key="7">
    <source>
        <dbReference type="PROSITE" id="PS50850"/>
    </source>
</evidence>
<sequence>MACGYMRATNSARLTVATTTALMLSVFTVSVGFGIVLPLLPYLIERLLGARGDAALVSQHTGLLTAVYTLSLFLFAPMWGRLSDQRGPRGVLLVGLLGFGVTMLVFSFVESLVAVYAERFISGMFAAAVTPVAAAVFGNVTTTEQGRARRLAFVSMTGISGFLLGPMLSVFVTRFAADTFSLALPAGSIAVPLAATGLLAFLVAAGVAFSVPSIEGLGRSKQISNNSADQKAWLAPKLLILTFIVSVGVGAFEVGLALRGKQELGLSPYQIALMFTECSLVMFGMQAIVFSPWFKPDTTRWLIAPALSVLAAGLFLVPWASDFMLMLVVIGAVAASAGILSPILTYWISAKAGSAQGWELGKQTAASSLGTTLGSAVGGILYSTVYLPGASFVLSASLTVLGFLLSLGLPHLLMLPDLCSRSVSARSSKQK</sequence>
<evidence type="ECO:0000313" key="8">
    <source>
        <dbReference type="EMBL" id="ARJ58010.1"/>
    </source>
</evidence>
<evidence type="ECO:0000256" key="4">
    <source>
        <dbReference type="ARBA" id="ARBA00022989"/>
    </source>
</evidence>
<feature type="transmembrane region" description="Helical" evidence="6">
    <location>
        <begin position="393"/>
        <end position="413"/>
    </location>
</feature>
<keyword evidence="4 6" id="KW-1133">Transmembrane helix</keyword>
<dbReference type="GO" id="GO:0022857">
    <property type="term" value="F:transmembrane transporter activity"/>
    <property type="evidence" value="ECO:0007669"/>
    <property type="project" value="InterPro"/>
</dbReference>
<feature type="transmembrane region" description="Helical" evidence="6">
    <location>
        <begin position="120"/>
        <end position="140"/>
    </location>
</feature>
<feature type="transmembrane region" description="Helical" evidence="6">
    <location>
        <begin position="232"/>
        <end position="252"/>
    </location>
</feature>
<evidence type="ECO:0000256" key="1">
    <source>
        <dbReference type="ARBA" id="ARBA00004141"/>
    </source>
</evidence>
<evidence type="ECO:0000256" key="2">
    <source>
        <dbReference type="ARBA" id="ARBA00022448"/>
    </source>
</evidence>
<dbReference type="PROSITE" id="PS50850">
    <property type="entry name" value="MFS"/>
    <property type="match status" value="1"/>
</dbReference>
<dbReference type="Gene3D" id="1.20.1250.20">
    <property type="entry name" value="MFS general substrate transporter like domains"/>
    <property type="match status" value="1"/>
</dbReference>
<comment type="subcellular location">
    <subcellularLocation>
        <location evidence="1">Membrane</location>
        <topology evidence="1">Multi-pass membrane protein</topology>
    </subcellularLocation>
</comment>
<dbReference type="InterPro" id="IPR001958">
    <property type="entry name" value="Tet-R_TetA/multi-R_MdtG-like"/>
</dbReference>
<keyword evidence="3 6" id="KW-0812">Transmembrane</keyword>
<evidence type="ECO:0000256" key="3">
    <source>
        <dbReference type="ARBA" id="ARBA00022692"/>
    </source>
</evidence>
<feature type="transmembrane region" description="Helical" evidence="6">
    <location>
        <begin position="21"/>
        <end position="44"/>
    </location>
</feature>
<feature type="transmembrane region" description="Helical" evidence="6">
    <location>
        <begin position="325"/>
        <end position="348"/>
    </location>
</feature>
<dbReference type="EMBL" id="KX893538">
    <property type="protein sequence ID" value="ARJ58010.1"/>
    <property type="molecule type" value="Genomic_DNA"/>
</dbReference>
<keyword evidence="5 6" id="KW-0472">Membrane</keyword>
<keyword evidence="2" id="KW-0813">Transport</keyword>
<protein>
    <submittedName>
        <fullName evidence="8">Putative major facilitator transporter protein</fullName>
    </submittedName>
</protein>
<feature type="transmembrane region" description="Helical" evidence="6">
    <location>
        <begin position="152"/>
        <end position="177"/>
    </location>
</feature>
<name>A0A1W6C0T7_PSEFL</name>
<feature type="transmembrane region" description="Helical" evidence="6">
    <location>
        <begin position="272"/>
        <end position="294"/>
    </location>
</feature>
<proteinExistence type="predicted"/>
<feature type="transmembrane region" description="Helical" evidence="6">
    <location>
        <begin position="369"/>
        <end position="387"/>
    </location>
</feature>
<dbReference type="InterPro" id="IPR011701">
    <property type="entry name" value="MFS"/>
</dbReference>
<dbReference type="PRINTS" id="PR01035">
    <property type="entry name" value="TCRTETA"/>
</dbReference>
<feature type="domain" description="Major facilitator superfamily (MFS) profile" evidence="7">
    <location>
        <begin position="18"/>
        <end position="414"/>
    </location>
</feature>
<reference evidence="8" key="1">
    <citation type="submission" date="2016-09" db="EMBL/GenBank/DDBJ databases">
        <title>IS1411 activates the second repA gene of the plasmid pG20 in Pseudomonas fluorescens PC20.</title>
        <authorList>
            <person name="Naanuri E."/>
            <person name="Heinaru E."/>
            <person name="Joesaar M."/>
            <person name="Heinaru A."/>
        </authorList>
    </citation>
    <scope>NUCLEOTIDE SEQUENCE</scope>
    <source>
        <strain evidence="8">PC20</strain>
        <plasmid evidence="8">pG20</plasmid>
    </source>
</reference>
<organism evidence="8">
    <name type="scientific">Pseudomonas fluorescens</name>
    <dbReference type="NCBI Taxonomy" id="294"/>
    <lineage>
        <taxon>Bacteria</taxon>
        <taxon>Pseudomonadati</taxon>
        <taxon>Pseudomonadota</taxon>
        <taxon>Gammaproteobacteria</taxon>
        <taxon>Pseudomonadales</taxon>
        <taxon>Pseudomonadaceae</taxon>
        <taxon>Pseudomonas</taxon>
    </lineage>
</organism>
<feature type="transmembrane region" description="Helical" evidence="6">
    <location>
        <begin position="189"/>
        <end position="211"/>
    </location>
</feature>
<dbReference type="InterPro" id="IPR020846">
    <property type="entry name" value="MFS_dom"/>
</dbReference>
<geneLocation type="plasmid" evidence="8">
    <name>pG20</name>
</geneLocation>